<dbReference type="EMBL" id="FIZP01000007">
    <property type="protein sequence ID" value="CZE48380.1"/>
    <property type="molecule type" value="Genomic_DNA"/>
</dbReference>
<evidence type="ECO:0000256" key="5">
    <source>
        <dbReference type="SAM" id="SignalP"/>
    </source>
</evidence>
<dbReference type="GO" id="GO:0046677">
    <property type="term" value="P:response to antibiotic"/>
    <property type="evidence" value="ECO:0007669"/>
    <property type="project" value="UniProtKB-KW"/>
</dbReference>
<dbReference type="AlphaFoldDB" id="A0A128EHM3"/>
<keyword evidence="7" id="KW-1185">Reference proteome</keyword>
<dbReference type="Gene3D" id="1.25.40.10">
    <property type="entry name" value="Tetratricopeptide repeat domain"/>
    <property type="match status" value="1"/>
</dbReference>
<dbReference type="OrthoDB" id="5355410at2"/>
<keyword evidence="4" id="KW-0046">Antibiotic resistance</keyword>
<gene>
    <name evidence="6" type="primary">hcpB</name>
    <name evidence="6" type="ORF">ERS672216_01389</name>
</gene>
<evidence type="ECO:0000313" key="7">
    <source>
        <dbReference type="Proteomes" id="UP000069632"/>
    </source>
</evidence>
<dbReference type="InterPro" id="IPR006597">
    <property type="entry name" value="Sel1-like"/>
</dbReference>
<dbReference type="InterPro" id="IPR011990">
    <property type="entry name" value="TPR-like_helical_dom_sf"/>
</dbReference>
<organism evidence="6 7">
    <name type="scientific">Campylobacter geochelonis</name>
    <dbReference type="NCBI Taxonomy" id="1780362"/>
    <lineage>
        <taxon>Bacteria</taxon>
        <taxon>Pseudomonadati</taxon>
        <taxon>Campylobacterota</taxon>
        <taxon>Epsilonproteobacteria</taxon>
        <taxon>Campylobacterales</taxon>
        <taxon>Campylobacteraceae</taxon>
        <taxon>Campylobacter</taxon>
    </lineage>
</organism>
<protein>
    <recommendedName>
        <fullName evidence="2">beta-lactamase</fullName>
        <ecNumber evidence="2">3.5.2.6</ecNumber>
    </recommendedName>
</protein>
<keyword evidence="3" id="KW-1015">Disulfide bond</keyword>
<evidence type="ECO:0000313" key="6">
    <source>
        <dbReference type="EMBL" id="CZE48380.1"/>
    </source>
</evidence>
<dbReference type="GO" id="GO:0008800">
    <property type="term" value="F:beta-lactamase activity"/>
    <property type="evidence" value="ECO:0007669"/>
    <property type="project" value="UniProtKB-EC"/>
</dbReference>
<proteinExistence type="predicted"/>
<sequence length="137" mass="14856">MKKVVFLTFLGLNFAFAGANFDALLEACITKSDSTSCAQILNYLDDECKKGVQSKCFLYADMLGRGVGVEKDVVKSFEVYKQSCEANSSESCYELSKKYLDASGTVQSFSLSGIALDKACKLGSKRACDILALLPNN</sequence>
<keyword evidence="5" id="KW-0732">Signal</keyword>
<dbReference type="SUPFAM" id="SSF81901">
    <property type="entry name" value="HCP-like"/>
    <property type="match status" value="1"/>
</dbReference>
<evidence type="ECO:0000256" key="2">
    <source>
        <dbReference type="ARBA" id="ARBA00012865"/>
    </source>
</evidence>
<reference evidence="6 7" key="1">
    <citation type="submission" date="2016-02" db="EMBL/GenBank/DDBJ databases">
        <authorList>
            <consortium name="Pathogen Informatics"/>
        </authorList>
    </citation>
    <scope>NUCLEOTIDE SEQUENCE [LARGE SCALE GENOMIC DNA]</scope>
    <source>
        <strain evidence="6 7">RC20</strain>
    </source>
</reference>
<evidence type="ECO:0000256" key="1">
    <source>
        <dbReference type="ARBA" id="ARBA00001526"/>
    </source>
</evidence>
<evidence type="ECO:0000256" key="3">
    <source>
        <dbReference type="ARBA" id="ARBA00023157"/>
    </source>
</evidence>
<comment type="catalytic activity">
    <reaction evidence="1">
        <text>a beta-lactam + H2O = a substituted beta-amino acid</text>
        <dbReference type="Rhea" id="RHEA:20401"/>
        <dbReference type="ChEBI" id="CHEBI:15377"/>
        <dbReference type="ChEBI" id="CHEBI:35627"/>
        <dbReference type="ChEBI" id="CHEBI:140347"/>
        <dbReference type="EC" id="3.5.2.6"/>
    </reaction>
</comment>
<feature type="chain" id="PRO_5007281531" description="beta-lactamase" evidence="5">
    <location>
        <begin position="18"/>
        <end position="137"/>
    </location>
</feature>
<dbReference type="RefSeq" id="WP_075540357.1">
    <property type="nucleotide sequence ID" value="NZ_CP053844.1"/>
</dbReference>
<dbReference type="Proteomes" id="UP000069632">
    <property type="component" value="Unassembled WGS sequence"/>
</dbReference>
<evidence type="ECO:0000256" key="4">
    <source>
        <dbReference type="ARBA" id="ARBA00023251"/>
    </source>
</evidence>
<name>A0A128EHM3_9BACT</name>
<dbReference type="EC" id="3.5.2.6" evidence="2"/>
<keyword evidence="6" id="KW-0378">Hydrolase</keyword>
<dbReference type="SMART" id="SM00671">
    <property type="entry name" value="SEL1"/>
    <property type="match status" value="2"/>
</dbReference>
<feature type="signal peptide" evidence="5">
    <location>
        <begin position="1"/>
        <end position="17"/>
    </location>
</feature>
<accession>A0A128EHM3</accession>